<gene>
    <name evidence="3" type="ORF">A9HBioS_0088</name>
</gene>
<evidence type="ECO:0000259" key="2">
    <source>
        <dbReference type="Pfam" id="PF11127"/>
    </source>
</evidence>
<dbReference type="RefSeq" id="WP_127646882.1">
    <property type="nucleotide sequence ID" value="NZ_MKWS01000001.1"/>
</dbReference>
<dbReference type="InterPro" id="IPR021309">
    <property type="entry name" value="YgaP-like_TM"/>
</dbReference>
<keyword evidence="1" id="KW-1133">Transmembrane helix</keyword>
<dbReference type="AlphaFoldDB" id="A0AA94ETG5"/>
<dbReference type="Proteomes" id="UP000288002">
    <property type="component" value="Unassembled WGS sequence"/>
</dbReference>
<keyword evidence="1" id="KW-0812">Transmembrane</keyword>
<comment type="caution">
    <text evidence="3">The sequence shown here is derived from an EMBL/GenBank/DDBJ whole genome shotgun (WGS) entry which is preliminary data.</text>
</comment>
<organism evidence="3 4">
    <name type="scientific">Pseudomonas koreensis</name>
    <dbReference type="NCBI Taxonomy" id="198620"/>
    <lineage>
        <taxon>Bacteria</taxon>
        <taxon>Pseudomonadati</taxon>
        <taxon>Pseudomonadota</taxon>
        <taxon>Gammaproteobacteria</taxon>
        <taxon>Pseudomonadales</taxon>
        <taxon>Pseudomonadaceae</taxon>
        <taxon>Pseudomonas</taxon>
    </lineage>
</organism>
<dbReference type="EMBL" id="MKWS01000001">
    <property type="protein sequence ID" value="RVD79564.1"/>
    <property type="molecule type" value="Genomic_DNA"/>
</dbReference>
<protein>
    <recommendedName>
        <fullName evidence="2">Inner membrane protein YgaP-like transmembrane domain-containing protein</fullName>
    </recommendedName>
</protein>
<evidence type="ECO:0000256" key="1">
    <source>
        <dbReference type="SAM" id="Phobius"/>
    </source>
</evidence>
<sequence length="62" mass="6632">MKANIGTIDRSLRIIAGLLLIGLSLSGVIGVWGWIGLVPLATGIFRFCPVYTVLGIKTCNRC</sequence>
<feature type="transmembrane region" description="Helical" evidence="1">
    <location>
        <begin position="12"/>
        <end position="35"/>
    </location>
</feature>
<feature type="domain" description="Inner membrane protein YgaP-like transmembrane" evidence="2">
    <location>
        <begin position="1"/>
        <end position="61"/>
    </location>
</feature>
<keyword evidence="1" id="KW-0472">Membrane</keyword>
<accession>A0AA94ETG5</accession>
<name>A0AA94ETG5_9PSED</name>
<reference evidence="3 4" key="1">
    <citation type="submission" date="2016-10" db="EMBL/GenBank/DDBJ databases">
        <title>Search of new enzymes for the oxidation of sulfur compounds.</title>
        <authorList>
            <person name="Novo A."/>
            <person name="Moreira I.S."/>
            <person name="Castro P.M."/>
        </authorList>
    </citation>
    <scope>NUCLEOTIDE SEQUENCE [LARGE SCALE GENOMIC DNA]</scope>
    <source>
        <strain evidence="3 4">A9</strain>
    </source>
</reference>
<evidence type="ECO:0000313" key="4">
    <source>
        <dbReference type="Proteomes" id="UP000288002"/>
    </source>
</evidence>
<dbReference type="Pfam" id="PF11127">
    <property type="entry name" value="YgaP-like_TM"/>
    <property type="match status" value="1"/>
</dbReference>
<proteinExistence type="predicted"/>
<evidence type="ECO:0000313" key="3">
    <source>
        <dbReference type="EMBL" id="RVD79564.1"/>
    </source>
</evidence>